<keyword evidence="3" id="KW-1185">Reference proteome</keyword>
<organism evidence="2 3">
    <name type="scientific">Spirosoma endbachense</name>
    <dbReference type="NCBI Taxonomy" id="2666025"/>
    <lineage>
        <taxon>Bacteria</taxon>
        <taxon>Pseudomonadati</taxon>
        <taxon>Bacteroidota</taxon>
        <taxon>Cytophagia</taxon>
        <taxon>Cytophagales</taxon>
        <taxon>Cytophagaceae</taxon>
        <taxon>Spirosoma</taxon>
    </lineage>
</organism>
<name>A0A6P1VTW6_9BACT</name>
<dbReference type="AlphaFoldDB" id="A0A6P1VTW6"/>
<dbReference type="KEGG" id="senf:GJR95_09260"/>
<sequence length="202" mass="22976">MRFNEQEYLQSDQLEQYCLGLLSPDEAAELEQLARTYPAIRDELDRLTLLLANYAIDEPVTPSPALKSRVMMTLSQLGETPTFDLNNLPLINAFSDADQWQRTVEAIQPPETYKNIFGHVLRQDQEAELFLVWVRHSINPEDHHDEQESFLILEGRCECSIGGELVQLSAGDYLSVPLDLEHTVRVISETPVKAIIQRLKAA</sequence>
<evidence type="ECO:0000313" key="3">
    <source>
        <dbReference type="Proteomes" id="UP000464577"/>
    </source>
</evidence>
<dbReference type="Pfam" id="PF07883">
    <property type="entry name" value="Cupin_2"/>
    <property type="match status" value="1"/>
</dbReference>
<dbReference type="Gene3D" id="2.60.120.10">
    <property type="entry name" value="Jelly Rolls"/>
    <property type="match status" value="1"/>
</dbReference>
<dbReference type="EMBL" id="CP045997">
    <property type="protein sequence ID" value="QHV95187.1"/>
    <property type="molecule type" value="Genomic_DNA"/>
</dbReference>
<evidence type="ECO:0000259" key="1">
    <source>
        <dbReference type="Pfam" id="PF07883"/>
    </source>
</evidence>
<feature type="domain" description="Cupin type-2" evidence="1">
    <location>
        <begin position="139"/>
        <end position="195"/>
    </location>
</feature>
<accession>A0A6P1VTW6</accession>
<dbReference type="InterPro" id="IPR011051">
    <property type="entry name" value="RmlC_Cupin_sf"/>
</dbReference>
<protein>
    <submittedName>
        <fullName evidence="2">Cupin domain-containing protein</fullName>
    </submittedName>
</protein>
<gene>
    <name evidence="2" type="ORF">GJR95_09260</name>
</gene>
<reference evidence="2 3" key="1">
    <citation type="submission" date="2019-11" db="EMBL/GenBank/DDBJ databases">
        <title>Spirosoma endbachense sp. nov., isolated from a natural salt meadow.</title>
        <authorList>
            <person name="Rojas J."/>
            <person name="Ambika Manirajan B."/>
            <person name="Ratering S."/>
            <person name="Suarez C."/>
            <person name="Geissler-Plaum R."/>
            <person name="Schnell S."/>
        </authorList>
    </citation>
    <scope>NUCLEOTIDE SEQUENCE [LARGE SCALE GENOMIC DNA]</scope>
    <source>
        <strain evidence="2 3">I-24</strain>
    </source>
</reference>
<dbReference type="SUPFAM" id="SSF51182">
    <property type="entry name" value="RmlC-like cupins"/>
    <property type="match status" value="1"/>
</dbReference>
<dbReference type="RefSeq" id="WP_162385598.1">
    <property type="nucleotide sequence ID" value="NZ_CP045997.1"/>
</dbReference>
<evidence type="ECO:0000313" key="2">
    <source>
        <dbReference type="EMBL" id="QHV95187.1"/>
    </source>
</evidence>
<dbReference type="Proteomes" id="UP000464577">
    <property type="component" value="Chromosome"/>
</dbReference>
<dbReference type="InterPro" id="IPR013096">
    <property type="entry name" value="Cupin_2"/>
</dbReference>
<dbReference type="InterPro" id="IPR014710">
    <property type="entry name" value="RmlC-like_jellyroll"/>
</dbReference>
<proteinExistence type="predicted"/>